<evidence type="ECO:0000313" key="3">
    <source>
        <dbReference type="Proteomes" id="UP001317259"/>
    </source>
</evidence>
<dbReference type="EMBL" id="JAKRKC020000001">
    <property type="protein sequence ID" value="MCK2217253.1"/>
    <property type="molecule type" value="Genomic_DNA"/>
</dbReference>
<keyword evidence="3" id="KW-1185">Reference proteome</keyword>
<proteinExistence type="predicted"/>
<keyword evidence="1" id="KW-0732">Signal</keyword>
<reference evidence="2 3" key="1">
    <citation type="submission" date="2022-04" db="EMBL/GenBank/DDBJ databases">
        <title>Genome draft of Actinomadura sp. ATCC 31491.</title>
        <authorList>
            <person name="Shi X."/>
            <person name="Du Y."/>
        </authorList>
    </citation>
    <scope>NUCLEOTIDE SEQUENCE [LARGE SCALE GENOMIC DNA]</scope>
    <source>
        <strain evidence="2 3">ATCC 31491</strain>
    </source>
</reference>
<dbReference type="Proteomes" id="UP001317259">
    <property type="component" value="Unassembled WGS sequence"/>
</dbReference>
<sequence>MLQRIRVAAFAVMIGAGALVALAPAAASAAPQNTVTIGQVYITPKPPIDVTSGPVTATFTFFTKGADTATLQLKPPLGVYSSVGALTKSPGHEWTRWTGTKKFETSPTGTWSYLATATGGGQEKSSTGTFEVVVKKAADTSFASFGVRPGVVDRGDAVKVFGRLLADGKGYPGQSVSIQFRGRHSGDFREVAKVTTGDGGWFGAGVRVRESGSFRAVFAGTSAAKAATSDLARVLVRHRVVNSTIAGFDARPEPVVKGDSLTFTGALLAEGRDGLPGQRVAIFFRAAGSSQWEYVTSAVTGRHGRFEAAATAVASGWWRAQYVGTRGVNGTVSGADWVTVDQPAPAKADTRLSKFNAYPEPIARGKYLTFKGKLQISDEGTWEGYAGKVALYFKKAGSGKWEYVKMFRSSDSGRLYVKAKAWDSGYWRFVYQGDGDTYGSYSRTDYVRVTR</sequence>
<accession>A0ABT0FY26</accession>
<feature type="signal peptide" evidence="1">
    <location>
        <begin position="1"/>
        <end position="29"/>
    </location>
</feature>
<protein>
    <submittedName>
        <fullName evidence="2">Uncharacterized protein</fullName>
    </submittedName>
</protein>
<feature type="chain" id="PRO_5046034260" evidence="1">
    <location>
        <begin position="30"/>
        <end position="451"/>
    </location>
</feature>
<dbReference type="RefSeq" id="WP_242382290.1">
    <property type="nucleotide sequence ID" value="NZ_JAKRKC020000001.1"/>
</dbReference>
<name>A0ABT0FY26_9ACTN</name>
<evidence type="ECO:0000256" key="1">
    <source>
        <dbReference type="SAM" id="SignalP"/>
    </source>
</evidence>
<comment type="caution">
    <text evidence="2">The sequence shown here is derived from an EMBL/GenBank/DDBJ whole genome shotgun (WGS) entry which is preliminary data.</text>
</comment>
<organism evidence="2 3">
    <name type="scientific">Actinomadura luzonensis</name>
    <dbReference type="NCBI Taxonomy" id="2805427"/>
    <lineage>
        <taxon>Bacteria</taxon>
        <taxon>Bacillati</taxon>
        <taxon>Actinomycetota</taxon>
        <taxon>Actinomycetes</taxon>
        <taxon>Streptosporangiales</taxon>
        <taxon>Thermomonosporaceae</taxon>
        <taxon>Actinomadura</taxon>
    </lineage>
</organism>
<gene>
    <name evidence="2" type="ORF">MF672_026200</name>
</gene>
<evidence type="ECO:0000313" key="2">
    <source>
        <dbReference type="EMBL" id="MCK2217253.1"/>
    </source>
</evidence>